<gene>
    <name evidence="1" type="ORF">BRADI_5g12303v3</name>
</gene>
<evidence type="ECO:0000313" key="2">
    <source>
        <dbReference type="EnsemblPlants" id="PNT61227"/>
    </source>
</evidence>
<dbReference type="EnsemblPlants" id="PNT61227">
    <property type="protein sequence ID" value="PNT61227"/>
    <property type="gene ID" value="BRADI_5g12303v3"/>
</dbReference>
<reference evidence="2" key="3">
    <citation type="submission" date="2018-08" db="UniProtKB">
        <authorList>
            <consortium name="EnsemblPlants"/>
        </authorList>
    </citation>
    <scope>IDENTIFICATION</scope>
    <source>
        <strain evidence="2">cv. Bd21</strain>
    </source>
</reference>
<dbReference type="InParanoid" id="A0A2K2CGT4"/>
<name>A0A2K2CGT4_BRADI</name>
<sequence>MATVAAAPDLSRRSETCVMGIGEAGPSSESRIVGPNNGCQTSLRWGRLKHGGLRVSRPRT</sequence>
<dbReference type="EMBL" id="CM000884">
    <property type="protein sequence ID" value="PNT61227.1"/>
    <property type="molecule type" value="Genomic_DNA"/>
</dbReference>
<dbReference type="Gramene" id="PNT61227">
    <property type="protein sequence ID" value="PNT61227"/>
    <property type="gene ID" value="BRADI_5g12303v3"/>
</dbReference>
<organism evidence="1">
    <name type="scientific">Brachypodium distachyon</name>
    <name type="common">Purple false brome</name>
    <name type="synonym">Trachynia distachya</name>
    <dbReference type="NCBI Taxonomy" id="15368"/>
    <lineage>
        <taxon>Eukaryota</taxon>
        <taxon>Viridiplantae</taxon>
        <taxon>Streptophyta</taxon>
        <taxon>Embryophyta</taxon>
        <taxon>Tracheophyta</taxon>
        <taxon>Spermatophyta</taxon>
        <taxon>Magnoliopsida</taxon>
        <taxon>Liliopsida</taxon>
        <taxon>Poales</taxon>
        <taxon>Poaceae</taxon>
        <taxon>BOP clade</taxon>
        <taxon>Pooideae</taxon>
        <taxon>Stipodae</taxon>
        <taxon>Brachypodieae</taxon>
        <taxon>Brachypodium</taxon>
    </lineage>
</organism>
<dbReference type="Proteomes" id="UP000008810">
    <property type="component" value="Chromosome 5"/>
</dbReference>
<keyword evidence="3" id="KW-1185">Reference proteome</keyword>
<evidence type="ECO:0000313" key="3">
    <source>
        <dbReference type="Proteomes" id="UP000008810"/>
    </source>
</evidence>
<accession>A0A2K2CGT4</accession>
<evidence type="ECO:0000313" key="1">
    <source>
        <dbReference type="EMBL" id="PNT61227.1"/>
    </source>
</evidence>
<protein>
    <submittedName>
        <fullName evidence="1 2">Uncharacterized protein</fullName>
    </submittedName>
</protein>
<reference evidence="1 2" key="1">
    <citation type="journal article" date="2010" name="Nature">
        <title>Genome sequencing and analysis of the model grass Brachypodium distachyon.</title>
        <authorList>
            <consortium name="International Brachypodium Initiative"/>
        </authorList>
    </citation>
    <scope>NUCLEOTIDE SEQUENCE [LARGE SCALE GENOMIC DNA]</scope>
    <source>
        <strain evidence="1 2">Bd21</strain>
    </source>
</reference>
<reference evidence="1" key="2">
    <citation type="submission" date="2017-06" db="EMBL/GenBank/DDBJ databases">
        <title>WGS assembly of Brachypodium distachyon.</title>
        <authorList>
            <consortium name="The International Brachypodium Initiative"/>
            <person name="Lucas S."/>
            <person name="Harmon-Smith M."/>
            <person name="Lail K."/>
            <person name="Tice H."/>
            <person name="Grimwood J."/>
            <person name="Bruce D."/>
            <person name="Barry K."/>
            <person name="Shu S."/>
            <person name="Lindquist E."/>
            <person name="Wang M."/>
            <person name="Pitluck S."/>
            <person name="Vogel J.P."/>
            <person name="Garvin D.F."/>
            <person name="Mockler T.C."/>
            <person name="Schmutz J."/>
            <person name="Rokhsar D."/>
            <person name="Bevan M.W."/>
        </authorList>
    </citation>
    <scope>NUCLEOTIDE SEQUENCE</scope>
    <source>
        <strain evidence="1">Bd21</strain>
    </source>
</reference>
<proteinExistence type="predicted"/>
<dbReference type="AlphaFoldDB" id="A0A2K2CGT4"/>